<proteinExistence type="predicted"/>
<gene>
    <name evidence="2" type="ORF">ACAOBT_LOCUS4558</name>
</gene>
<organism evidence="2 3">
    <name type="scientific">Acanthoscelides obtectus</name>
    <name type="common">Bean weevil</name>
    <name type="synonym">Bruchus obtectus</name>
    <dbReference type="NCBI Taxonomy" id="200917"/>
    <lineage>
        <taxon>Eukaryota</taxon>
        <taxon>Metazoa</taxon>
        <taxon>Ecdysozoa</taxon>
        <taxon>Arthropoda</taxon>
        <taxon>Hexapoda</taxon>
        <taxon>Insecta</taxon>
        <taxon>Pterygota</taxon>
        <taxon>Neoptera</taxon>
        <taxon>Endopterygota</taxon>
        <taxon>Coleoptera</taxon>
        <taxon>Polyphaga</taxon>
        <taxon>Cucujiformia</taxon>
        <taxon>Chrysomeloidea</taxon>
        <taxon>Chrysomelidae</taxon>
        <taxon>Bruchinae</taxon>
        <taxon>Bruchini</taxon>
        <taxon>Acanthoscelides</taxon>
    </lineage>
</organism>
<dbReference type="Proteomes" id="UP001152888">
    <property type="component" value="Unassembled WGS sequence"/>
</dbReference>
<evidence type="ECO:0000256" key="1">
    <source>
        <dbReference type="SAM" id="MobiDB-lite"/>
    </source>
</evidence>
<feature type="compositionally biased region" description="Basic and acidic residues" evidence="1">
    <location>
        <begin position="101"/>
        <end position="113"/>
    </location>
</feature>
<evidence type="ECO:0000313" key="3">
    <source>
        <dbReference type="Proteomes" id="UP001152888"/>
    </source>
</evidence>
<dbReference type="AlphaFoldDB" id="A0A9P0K135"/>
<sequence length="164" mass="18441">MWHFPFDKCKIPEYAFIAENTANAALADENTPEENIGEATAHVPVINDHDRDNRHSPNTVDPDQNPFEAISAVPYIPGPSGYQKRKQHAEVLTSPEVVAAKQEKKESKEKNICETDESPTTNEKKTDDKQKSNTKENAENNKQLVKGKSRRSAPFDYSESETEV</sequence>
<comment type="caution">
    <text evidence="2">The sequence shown here is derived from an EMBL/GenBank/DDBJ whole genome shotgun (WGS) entry which is preliminary data.</text>
</comment>
<dbReference type="OrthoDB" id="6779830at2759"/>
<dbReference type="EMBL" id="CAKOFQ010006700">
    <property type="protein sequence ID" value="CAH1962196.1"/>
    <property type="molecule type" value="Genomic_DNA"/>
</dbReference>
<evidence type="ECO:0000313" key="2">
    <source>
        <dbReference type="EMBL" id="CAH1962196.1"/>
    </source>
</evidence>
<feature type="region of interest" description="Disordered" evidence="1">
    <location>
        <begin position="37"/>
        <end position="164"/>
    </location>
</feature>
<reference evidence="2" key="1">
    <citation type="submission" date="2022-03" db="EMBL/GenBank/DDBJ databases">
        <authorList>
            <person name="Sayadi A."/>
        </authorList>
    </citation>
    <scope>NUCLEOTIDE SEQUENCE</scope>
</reference>
<feature type="compositionally biased region" description="Basic and acidic residues" evidence="1">
    <location>
        <begin position="122"/>
        <end position="139"/>
    </location>
</feature>
<name>A0A9P0K135_ACAOB</name>
<accession>A0A9P0K135</accession>
<protein>
    <submittedName>
        <fullName evidence="2">Uncharacterized protein</fullName>
    </submittedName>
</protein>
<keyword evidence="3" id="KW-1185">Reference proteome</keyword>